<keyword evidence="3" id="KW-1185">Reference proteome</keyword>
<proteinExistence type="predicted"/>
<name>A0ABD5Y504_9EURY</name>
<evidence type="ECO:0000313" key="2">
    <source>
        <dbReference type="EMBL" id="MFC7140771.1"/>
    </source>
</evidence>
<dbReference type="RefSeq" id="WP_274321862.1">
    <property type="nucleotide sequence ID" value="NZ_CP118158.1"/>
</dbReference>
<dbReference type="InterPro" id="IPR040624">
    <property type="entry name" value="HalOD1"/>
</dbReference>
<evidence type="ECO:0000259" key="1">
    <source>
        <dbReference type="Pfam" id="PF18545"/>
    </source>
</evidence>
<feature type="domain" description="Halobacterial output" evidence="1">
    <location>
        <begin position="13"/>
        <end position="78"/>
    </location>
</feature>
<accession>A0ABD5Y504</accession>
<gene>
    <name evidence="2" type="ORF">ACFQMA_13185</name>
</gene>
<dbReference type="AlphaFoldDB" id="A0ABD5Y504"/>
<protein>
    <submittedName>
        <fullName evidence="2">HalOD1 output domain-containing protein</fullName>
    </submittedName>
</protein>
<reference evidence="2 3" key="1">
    <citation type="journal article" date="2019" name="Int. J. Syst. Evol. Microbiol.">
        <title>The Global Catalogue of Microorganisms (GCM) 10K type strain sequencing project: providing services to taxonomists for standard genome sequencing and annotation.</title>
        <authorList>
            <consortium name="The Broad Institute Genomics Platform"/>
            <consortium name="The Broad Institute Genome Sequencing Center for Infectious Disease"/>
            <person name="Wu L."/>
            <person name="Ma J."/>
        </authorList>
    </citation>
    <scope>NUCLEOTIDE SEQUENCE [LARGE SCALE GENOMIC DNA]</scope>
    <source>
        <strain evidence="2 3">XZYJT29</strain>
    </source>
</reference>
<organism evidence="2 3">
    <name type="scientific">Halosimplex aquaticum</name>
    <dbReference type="NCBI Taxonomy" id="3026162"/>
    <lineage>
        <taxon>Archaea</taxon>
        <taxon>Methanobacteriati</taxon>
        <taxon>Methanobacteriota</taxon>
        <taxon>Stenosarchaea group</taxon>
        <taxon>Halobacteria</taxon>
        <taxon>Halobacteriales</taxon>
        <taxon>Haloarculaceae</taxon>
        <taxon>Halosimplex</taxon>
    </lineage>
</organism>
<dbReference type="EMBL" id="JBHTAS010000001">
    <property type="protein sequence ID" value="MFC7140771.1"/>
    <property type="molecule type" value="Genomic_DNA"/>
</dbReference>
<dbReference type="Pfam" id="PF18545">
    <property type="entry name" value="HalOD1"/>
    <property type="match status" value="1"/>
</dbReference>
<dbReference type="Proteomes" id="UP001596432">
    <property type="component" value="Unassembled WGS sequence"/>
</dbReference>
<dbReference type="GeneID" id="78821077"/>
<comment type="caution">
    <text evidence="2">The sequence shown here is derived from an EMBL/GenBank/DDBJ whole genome shotgun (WGS) entry which is preliminary data.</text>
</comment>
<sequence>MPPDEPYTRQIRSDESPSIGVVRTIAALKNTPSHEIDPLSKSIDPDALDQLVAHGDGASVEFEYEGLSVTVDGRTVTVRGAVEE</sequence>
<evidence type="ECO:0000313" key="3">
    <source>
        <dbReference type="Proteomes" id="UP001596432"/>
    </source>
</evidence>